<name>A0A8T4H0Y1_9EURY</name>
<organism evidence="1 2">
    <name type="scientific">Halolamina salifodinae</name>
    <dbReference type="NCBI Taxonomy" id="1202767"/>
    <lineage>
        <taxon>Archaea</taxon>
        <taxon>Methanobacteriati</taxon>
        <taxon>Methanobacteriota</taxon>
        <taxon>Stenosarchaea group</taxon>
        <taxon>Halobacteria</taxon>
        <taxon>Halobacteriales</taxon>
        <taxon>Haloferacaceae</taxon>
    </lineage>
</organism>
<dbReference type="EMBL" id="JAGGLC010000003">
    <property type="protein sequence ID" value="MBP1986988.1"/>
    <property type="molecule type" value="Genomic_DNA"/>
</dbReference>
<proteinExistence type="predicted"/>
<comment type="caution">
    <text evidence="1">The sequence shown here is derived from an EMBL/GenBank/DDBJ whole genome shotgun (WGS) entry which is preliminary data.</text>
</comment>
<protein>
    <submittedName>
        <fullName evidence="1">Uncharacterized protein</fullName>
    </submittedName>
</protein>
<dbReference type="Proteomes" id="UP000823736">
    <property type="component" value="Unassembled WGS sequence"/>
</dbReference>
<gene>
    <name evidence="1" type="ORF">J2753_001486</name>
</gene>
<dbReference type="RefSeq" id="WP_209491279.1">
    <property type="nucleotide sequence ID" value="NZ_JAGGLC010000003.1"/>
</dbReference>
<evidence type="ECO:0000313" key="1">
    <source>
        <dbReference type="EMBL" id="MBP1986988.1"/>
    </source>
</evidence>
<accession>A0A8T4H0Y1</accession>
<dbReference type="AlphaFoldDB" id="A0A8T4H0Y1"/>
<evidence type="ECO:0000313" key="2">
    <source>
        <dbReference type="Proteomes" id="UP000823736"/>
    </source>
</evidence>
<sequence>MRNPIDRLRVYLGDEITRICGGEKKVEAIRRKRESDNKYASLDEIEEELGSIIGDTMEIYWTRVFDDESPWIEVYEKNPEFYVINPISYSWKFETPDRDCRRFIRKDELETVSVEVEPDNPERTPETELSDQLPRSHIEIVEWELEYRDDGQKYVIGYWEDKTDFFGFGRTEMFSLPLEEFEHPEVFEQSITEQRNHIDLNTVVNFSDDSSGDAYA</sequence>
<keyword evidence="2" id="KW-1185">Reference proteome</keyword>
<reference evidence="1" key="1">
    <citation type="submission" date="2021-03" db="EMBL/GenBank/DDBJ databases">
        <title>Genomic Encyclopedia of Type Strains, Phase IV (KMG-IV): sequencing the most valuable type-strain genomes for metagenomic binning, comparative biology and taxonomic classification.</title>
        <authorList>
            <person name="Goeker M."/>
        </authorList>
    </citation>
    <scope>NUCLEOTIDE SEQUENCE</scope>
    <source>
        <strain evidence="1">DSM 26232</strain>
    </source>
</reference>